<protein>
    <recommendedName>
        <fullName evidence="4">Methylenetetrahydrofolate reductase (NAD(P)H)</fullName>
    </recommendedName>
</protein>
<dbReference type="AlphaFoldDB" id="A0A5N1JE39"/>
<keyword evidence="1" id="KW-0560">Oxidoreductase</keyword>
<evidence type="ECO:0000256" key="1">
    <source>
        <dbReference type="ARBA" id="ARBA00023002"/>
    </source>
</evidence>
<comment type="caution">
    <text evidence="2">The sequence shown here is derived from an EMBL/GenBank/DDBJ whole genome shotgun (WGS) entry which is preliminary data.</text>
</comment>
<sequence>MFIEKIKSGESGVLLYGITPPKVSTAPDRIAEIAQKTIDRLAVLDIDALVVYDVQDESARTNEERPFPFINALDPLDFAADYLSTLCIPKIVYRPAGKFSANELSDWLEELHRQQFYPVFVGIPAPDFPVKTSLPEAYQLWSKHRDTSVMGAVTIPERHHVLKDEEVRVLDKMNHGVSYFISQCVFNLDYARQVIEDLAIRCKRQGVTPPTLIFTITACGSAKTLHFMEWLGIHIPDEVKAELNASDDMLEKSVRICLDIASALTTICLKHAIPFGFNIESVAIRKAEIEASIDLVNQISQMLKEKGVRKSSEGKEFEVTTLSRSDL</sequence>
<evidence type="ECO:0000313" key="2">
    <source>
        <dbReference type="EMBL" id="KAA9353250.1"/>
    </source>
</evidence>
<keyword evidence="3" id="KW-1185">Reference proteome</keyword>
<accession>A0A5N1JE39</accession>
<dbReference type="InterPro" id="IPR029041">
    <property type="entry name" value="FAD-linked_oxidoreductase-like"/>
</dbReference>
<dbReference type="SUPFAM" id="SSF51730">
    <property type="entry name" value="FAD-linked oxidoreductase"/>
    <property type="match status" value="1"/>
</dbReference>
<dbReference type="EMBL" id="VTWS01000004">
    <property type="protein sequence ID" value="KAA9353250.1"/>
    <property type="molecule type" value="Genomic_DNA"/>
</dbReference>
<name>A0A5N1JE39_9BACT</name>
<organism evidence="2 3">
    <name type="scientific">Larkinella humicola</name>
    <dbReference type="NCBI Taxonomy" id="2607654"/>
    <lineage>
        <taxon>Bacteria</taxon>
        <taxon>Pseudomonadati</taxon>
        <taxon>Bacteroidota</taxon>
        <taxon>Cytophagia</taxon>
        <taxon>Cytophagales</taxon>
        <taxon>Spirosomataceae</taxon>
        <taxon>Larkinella</taxon>
    </lineage>
</organism>
<proteinExistence type="predicted"/>
<dbReference type="Gene3D" id="3.20.20.220">
    <property type="match status" value="1"/>
</dbReference>
<dbReference type="Proteomes" id="UP000326344">
    <property type="component" value="Unassembled WGS sequence"/>
</dbReference>
<evidence type="ECO:0008006" key="4">
    <source>
        <dbReference type="Google" id="ProtNLM"/>
    </source>
</evidence>
<dbReference type="GO" id="GO:0016491">
    <property type="term" value="F:oxidoreductase activity"/>
    <property type="evidence" value="ECO:0007669"/>
    <property type="project" value="UniProtKB-KW"/>
</dbReference>
<gene>
    <name evidence="2" type="ORF">F0P93_17865</name>
</gene>
<reference evidence="2 3" key="1">
    <citation type="submission" date="2019-09" db="EMBL/GenBank/DDBJ databases">
        <title>Genome Sequence of Larkinella sp MA1.</title>
        <authorList>
            <person name="Srinivasan S."/>
        </authorList>
    </citation>
    <scope>NUCLEOTIDE SEQUENCE [LARGE SCALE GENOMIC DNA]</scope>
    <source>
        <strain evidence="2 3">MA1</strain>
    </source>
</reference>
<evidence type="ECO:0000313" key="3">
    <source>
        <dbReference type="Proteomes" id="UP000326344"/>
    </source>
</evidence>